<comment type="caution">
    <text evidence="2">The sequence shown here is derived from an EMBL/GenBank/DDBJ whole genome shotgun (WGS) entry which is preliminary data.</text>
</comment>
<dbReference type="AlphaFoldDB" id="A0A4C1YU36"/>
<dbReference type="Proteomes" id="UP000299102">
    <property type="component" value="Unassembled WGS sequence"/>
</dbReference>
<gene>
    <name evidence="2" type="ORF">EVAR_61189_1</name>
</gene>
<name>A0A4C1YU36_EUMVA</name>
<evidence type="ECO:0000313" key="2">
    <source>
        <dbReference type="EMBL" id="GBP79668.1"/>
    </source>
</evidence>
<proteinExistence type="predicted"/>
<evidence type="ECO:0000256" key="1">
    <source>
        <dbReference type="SAM" id="MobiDB-lite"/>
    </source>
</evidence>
<organism evidence="2 3">
    <name type="scientific">Eumeta variegata</name>
    <name type="common">Bagworm moth</name>
    <name type="synonym">Eumeta japonica</name>
    <dbReference type="NCBI Taxonomy" id="151549"/>
    <lineage>
        <taxon>Eukaryota</taxon>
        <taxon>Metazoa</taxon>
        <taxon>Ecdysozoa</taxon>
        <taxon>Arthropoda</taxon>
        <taxon>Hexapoda</taxon>
        <taxon>Insecta</taxon>
        <taxon>Pterygota</taxon>
        <taxon>Neoptera</taxon>
        <taxon>Endopterygota</taxon>
        <taxon>Lepidoptera</taxon>
        <taxon>Glossata</taxon>
        <taxon>Ditrysia</taxon>
        <taxon>Tineoidea</taxon>
        <taxon>Psychidae</taxon>
        <taxon>Oiketicinae</taxon>
        <taxon>Eumeta</taxon>
    </lineage>
</organism>
<reference evidence="2 3" key="1">
    <citation type="journal article" date="2019" name="Commun. Biol.">
        <title>The bagworm genome reveals a unique fibroin gene that provides high tensile strength.</title>
        <authorList>
            <person name="Kono N."/>
            <person name="Nakamura H."/>
            <person name="Ohtoshi R."/>
            <person name="Tomita M."/>
            <person name="Numata K."/>
            <person name="Arakawa K."/>
        </authorList>
    </citation>
    <scope>NUCLEOTIDE SEQUENCE [LARGE SCALE GENOMIC DNA]</scope>
</reference>
<protein>
    <submittedName>
        <fullName evidence="2">Uncharacterized protein</fullName>
    </submittedName>
</protein>
<dbReference type="EMBL" id="BGZK01001424">
    <property type="protein sequence ID" value="GBP79668.1"/>
    <property type="molecule type" value="Genomic_DNA"/>
</dbReference>
<sequence length="165" mass="18926">MAVHRYARIPARANAITPLQARGLRPAVEPVLLPSNKNNSRPSRKPPDSGSRMAQMALYFETHEFDMRFVQITVYAISDKQEGRVCPLRITRKSTASDERMKSWPDTAPNVTDIRQYRRAEARGGLPAHVPPAYVESAHVLHMYDERIYICIYRYALLYECFSIS</sequence>
<evidence type="ECO:0000313" key="3">
    <source>
        <dbReference type="Proteomes" id="UP000299102"/>
    </source>
</evidence>
<keyword evidence="3" id="KW-1185">Reference proteome</keyword>
<feature type="region of interest" description="Disordered" evidence="1">
    <location>
        <begin position="30"/>
        <end position="52"/>
    </location>
</feature>
<accession>A0A4C1YU36</accession>